<dbReference type="PIRSF" id="PIRSF005636">
    <property type="entry name" value="McrD"/>
    <property type="match status" value="1"/>
</dbReference>
<dbReference type="RefSeq" id="WP_042686196.1">
    <property type="nucleotide sequence ID" value="NZ_DUIH01000017.1"/>
</dbReference>
<keyword evidence="1" id="KW-0484">Methanogenesis</keyword>
<sequence>MPQDAQKEAVQIEIFPKRLLFPETAQKLLSRIVELEGIERMVILGEKLPAYVPSGPATGLPVEHRERKVIKVGDEVFELTVQVGRIRLELGSRDLIEQIREICDETLPFGYILREGLFFPKKPTVTDYAKLGPDADEKLLGMTDPKQRARLEGLTVIGRKDEEER</sequence>
<dbReference type="GO" id="GO:0015948">
    <property type="term" value="P:methanogenesis"/>
    <property type="evidence" value="ECO:0007669"/>
    <property type="project" value="UniProtKB-KW"/>
</dbReference>
<name>A0A832RXJ1_9EURY</name>
<gene>
    <name evidence="2" type="primary">mcrD</name>
    <name evidence="2" type="ORF">HA299_05405</name>
</gene>
<dbReference type="AlphaFoldDB" id="A0A832RXJ1"/>
<proteinExistence type="predicted"/>
<dbReference type="Proteomes" id="UP000600363">
    <property type="component" value="Unassembled WGS sequence"/>
</dbReference>
<dbReference type="Pfam" id="PF02505">
    <property type="entry name" value="MCR_D"/>
    <property type="match status" value="1"/>
</dbReference>
<dbReference type="EMBL" id="DUIH01000017">
    <property type="protein sequence ID" value="HIH70028.1"/>
    <property type="molecule type" value="Genomic_DNA"/>
</dbReference>
<dbReference type="NCBIfam" id="TIGR03260">
    <property type="entry name" value="met_CoM_red_D"/>
    <property type="match status" value="1"/>
</dbReference>
<organism evidence="2 3">
    <name type="scientific">Methermicoccus shengliensis</name>
    <dbReference type="NCBI Taxonomy" id="660064"/>
    <lineage>
        <taxon>Archaea</taxon>
        <taxon>Methanobacteriati</taxon>
        <taxon>Methanobacteriota</taxon>
        <taxon>Stenosarchaea group</taxon>
        <taxon>Methanomicrobia</taxon>
        <taxon>Methanosarcinales</taxon>
        <taxon>Methermicoccaceae</taxon>
        <taxon>Methermicoccus</taxon>
    </lineage>
</organism>
<evidence type="ECO:0000256" key="1">
    <source>
        <dbReference type="ARBA" id="ARBA00022994"/>
    </source>
</evidence>
<dbReference type="InterPro" id="IPR003901">
    <property type="entry name" value="Me_CoM_Rdtase_D"/>
</dbReference>
<reference evidence="2" key="1">
    <citation type="journal article" date="2020" name="bioRxiv">
        <title>A rank-normalized archaeal taxonomy based on genome phylogeny resolves widespread incomplete and uneven classifications.</title>
        <authorList>
            <person name="Rinke C."/>
            <person name="Chuvochina M."/>
            <person name="Mussig A.J."/>
            <person name="Chaumeil P.-A."/>
            <person name="Waite D.W."/>
            <person name="Whitman W.B."/>
            <person name="Parks D.H."/>
            <person name="Hugenholtz P."/>
        </authorList>
    </citation>
    <scope>NUCLEOTIDE SEQUENCE</scope>
    <source>
        <strain evidence="2">UBA12518</strain>
    </source>
</reference>
<evidence type="ECO:0000313" key="3">
    <source>
        <dbReference type="Proteomes" id="UP000600363"/>
    </source>
</evidence>
<comment type="caution">
    <text evidence="2">The sequence shown here is derived from an EMBL/GenBank/DDBJ whole genome shotgun (WGS) entry which is preliminary data.</text>
</comment>
<accession>A0A832RXJ1</accession>
<evidence type="ECO:0000313" key="2">
    <source>
        <dbReference type="EMBL" id="HIH70028.1"/>
    </source>
</evidence>
<protein>
    <submittedName>
        <fullName evidence="2">Methyl-coenzyme M reductase operon protein D</fullName>
    </submittedName>
</protein>